<dbReference type="InterPro" id="IPR011611">
    <property type="entry name" value="PfkB_dom"/>
</dbReference>
<dbReference type="RefSeq" id="WP_116537315.1">
    <property type="nucleotide sequence ID" value="NZ_QDFT01000013.1"/>
</dbReference>
<dbReference type="PANTHER" id="PTHR43085">
    <property type="entry name" value="HEXOKINASE FAMILY MEMBER"/>
    <property type="match status" value="1"/>
</dbReference>
<evidence type="ECO:0000256" key="5">
    <source>
        <dbReference type="ARBA" id="ARBA00022840"/>
    </source>
</evidence>
<accession>A0A2T7WMJ1</accession>
<evidence type="ECO:0000313" key="9">
    <source>
        <dbReference type="Proteomes" id="UP000244649"/>
    </source>
</evidence>
<dbReference type="SUPFAM" id="SSF53613">
    <property type="entry name" value="Ribokinase-like"/>
    <property type="match status" value="1"/>
</dbReference>
<dbReference type="InterPro" id="IPR050306">
    <property type="entry name" value="PfkB_Carbo_kinase"/>
</dbReference>
<feature type="compositionally biased region" description="Basic and acidic residues" evidence="6">
    <location>
        <begin position="292"/>
        <end position="312"/>
    </location>
</feature>
<dbReference type="Proteomes" id="UP000244649">
    <property type="component" value="Unassembled WGS sequence"/>
</dbReference>
<feature type="domain" description="Carbohydrate kinase PfkB" evidence="7">
    <location>
        <begin position="6"/>
        <end position="295"/>
    </location>
</feature>
<dbReference type="InterPro" id="IPR029056">
    <property type="entry name" value="Ribokinase-like"/>
</dbReference>
<reference evidence="8 9" key="1">
    <citation type="submission" date="2018-04" db="EMBL/GenBank/DDBJ databases">
        <authorList>
            <person name="Go L.Y."/>
            <person name="Mitchell J.A."/>
        </authorList>
    </citation>
    <scope>NUCLEOTIDE SEQUENCE [LARGE SCALE GENOMIC DNA]</scope>
    <source>
        <strain evidence="8 9">TPD7010</strain>
    </source>
</reference>
<dbReference type="AlphaFoldDB" id="A0A2T7WMJ1"/>
<comment type="caution">
    <text evidence="8">The sequence shown here is derived from an EMBL/GenBank/DDBJ whole genome shotgun (WGS) entry which is preliminary data.</text>
</comment>
<evidence type="ECO:0000259" key="7">
    <source>
        <dbReference type="Pfam" id="PF00294"/>
    </source>
</evidence>
<protein>
    <submittedName>
        <fullName evidence="8">Carbohydrate kinase</fullName>
    </submittedName>
</protein>
<organism evidence="8 9">
    <name type="scientific">Microbacterium testaceum</name>
    <name type="common">Aureobacterium testaceum</name>
    <name type="synonym">Brevibacterium testaceum</name>
    <dbReference type="NCBI Taxonomy" id="2033"/>
    <lineage>
        <taxon>Bacteria</taxon>
        <taxon>Bacillati</taxon>
        <taxon>Actinomycetota</taxon>
        <taxon>Actinomycetes</taxon>
        <taxon>Micrococcales</taxon>
        <taxon>Microbacteriaceae</taxon>
        <taxon>Microbacterium</taxon>
    </lineage>
</organism>
<keyword evidence="4 8" id="KW-0418">Kinase</keyword>
<dbReference type="GO" id="GO:0005524">
    <property type="term" value="F:ATP binding"/>
    <property type="evidence" value="ECO:0007669"/>
    <property type="project" value="UniProtKB-KW"/>
</dbReference>
<gene>
    <name evidence="8" type="ORF">DC432_07385</name>
</gene>
<dbReference type="Gene3D" id="3.40.1190.20">
    <property type="match status" value="1"/>
</dbReference>
<name>A0A2T7WMJ1_MICTE</name>
<keyword evidence="2" id="KW-0808">Transferase</keyword>
<dbReference type="PROSITE" id="PS00584">
    <property type="entry name" value="PFKB_KINASES_2"/>
    <property type="match status" value="1"/>
</dbReference>
<evidence type="ECO:0000256" key="3">
    <source>
        <dbReference type="ARBA" id="ARBA00022741"/>
    </source>
</evidence>
<keyword evidence="5" id="KW-0067">ATP-binding</keyword>
<dbReference type="Pfam" id="PF00294">
    <property type="entry name" value="PfkB"/>
    <property type="match status" value="1"/>
</dbReference>
<feature type="region of interest" description="Disordered" evidence="6">
    <location>
        <begin position="290"/>
        <end position="312"/>
    </location>
</feature>
<evidence type="ECO:0000256" key="2">
    <source>
        <dbReference type="ARBA" id="ARBA00022679"/>
    </source>
</evidence>
<evidence type="ECO:0000256" key="1">
    <source>
        <dbReference type="ARBA" id="ARBA00010688"/>
    </source>
</evidence>
<keyword evidence="3" id="KW-0547">Nucleotide-binding</keyword>
<dbReference type="InterPro" id="IPR002173">
    <property type="entry name" value="Carboh/pur_kinase_PfkB_CS"/>
</dbReference>
<evidence type="ECO:0000256" key="6">
    <source>
        <dbReference type="SAM" id="MobiDB-lite"/>
    </source>
</evidence>
<evidence type="ECO:0000313" key="8">
    <source>
        <dbReference type="EMBL" id="PVE75433.1"/>
    </source>
</evidence>
<sequence>MSAPLDVVVLGEALIDIVTTSAGAAERPGGSPANVAVALGRLGRAAALVARVGDDERGRVLEDWLSASGVALHSAGRPVRTATATATIDARGDATYVFDIDWTLPAPVEVPTARIFHTGSVASTLAPGADEVRAAAERARPTALISYDPNIRPALTGGVADARARVEALVAVSDIVKASAEDVAWLSAGVAAVDVAREWIALGAGLVVITDGDAGSLAVTARASVEVPAVPTRVVDTVGAGDTFMGALLDGVLNLAGDTAALRESVRSANADTLRPLLDRAAAAAAITVGREGMDPPTRDDLQRDAAVKESA</sequence>
<dbReference type="GO" id="GO:0016301">
    <property type="term" value="F:kinase activity"/>
    <property type="evidence" value="ECO:0007669"/>
    <property type="project" value="UniProtKB-KW"/>
</dbReference>
<dbReference type="EMBL" id="QDFT01000013">
    <property type="protein sequence ID" value="PVE75433.1"/>
    <property type="molecule type" value="Genomic_DNA"/>
</dbReference>
<dbReference type="PANTHER" id="PTHR43085:SF1">
    <property type="entry name" value="PSEUDOURIDINE KINASE-RELATED"/>
    <property type="match status" value="1"/>
</dbReference>
<evidence type="ECO:0000256" key="4">
    <source>
        <dbReference type="ARBA" id="ARBA00022777"/>
    </source>
</evidence>
<comment type="similarity">
    <text evidence="1">Belongs to the carbohydrate kinase PfkB family.</text>
</comment>
<proteinExistence type="inferred from homology"/>
<dbReference type="PROSITE" id="PS00583">
    <property type="entry name" value="PFKB_KINASES_1"/>
    <property type="match status" value="1"/>
</dbReference>